<evidence type="ECO:0000313" key="2">
    <source>
        <dbReference type="Proteomes" id="UP000502699"/>
    </source>
</evidence>
<dbReference type="KEGG" id="cjap:GWK36_01305"/>
<sequence>MGEKRALLAGKTPEIRVTHRREGLSVISTVTNRGKVRRVVNLERLTFITHHIRDGIENPVYSVSPIVQPKSERIVKGALWPW</sequence>
<dbReference type="AlphaFoldDB" id="A0A6G7VAP0"/>
<evidence type="ECO:0000313" key="1">
    <source>
        <dbReference type="EMBL" id="QIK36857.1"/>
    </source>
</evidence>
<dbReference type="EMBL" id="CP048029">
    <property type="protein sequence ID" value="QIK36857.1"/>
    <property type="molecule type" value="Genomic_DNA"/>
</dbReference>
<dbReference type="Proteomes" id="UP000502699">
    <property type="component" value="Chromosome"/>
</dbReference>
<dbReference type="RefSeq" id="WP_166269401.1">
    <property type="nucleotide sequence ID" value="NZ_CP048029.1"/>
</dbReference>
<reference evidence="2" key="1">
    <citation type="submission" date="2020-01" db="EMBL/GenBank/DDBJ databases">
        <title>Caldichromatium gen. nov., sp. nov., a thermophilic purple sulfur bacterium member of the family Chromatiaceae isolated from Nakabusa hot spring, Japan.</title>
        <authorList>
            <person name="Saini M.K."/>
            <person name="Hanada S."/>
            <person name="Tank M."/>
        </authorList>
    </citation>
    <scope>NUCLEOTIDE SEQUENCE [LARGE SCALE GENOMIC DNA]</scope>
    <source>
        <strain evidence="2">No.7</strain>
    </source>
</reference>
<organism evidence="1 2">
    <name type="scientific">Caldichromatium japonicum</name>
    <dbReference type="NCBI Taxonomy" id="2699430"/>
    <lineage>
        <taxon>Bacteria</taxon>
        <taxon>Pseudomonadati</taxon>
        <taxon>Pseudomonadota</taxon>
        <taxon>Gammaproteobacteria</taxon>
        <taxon>Chromatiales</taxon>
        <taxon>Chromatiaceae</taxon>
        <taxon>Caldichromatium</taxon>
    </lineage>
</organism>
<name>A0A6G7VAP0_9GAMM</name>
<accession>A0A6G7VAP0</accession>
<proteinExistence type="predicted"/>
<protein>
    <submittedName>
        <fullName evidence="1">Uncharacterized protein</fullName>
    </submittedName>
</protein>
<keyword evidence="2" id="KW-1185">Reference proteome</keyword>
<gene>
    <name evidence="1" type="ORF">GWK36_01305</name>
</gene>